<sequence length="110" mass="12331">MAKTNPPQALAPIVYADIACHILPTRYVQDKGWGVDAQPNRQLHIYRDLFINGQWWKTTENWPYASSSGSWSTPTGDHASLLSGTFMLWVTAYYNSDDAYIGRATDTCTA</sequence>
<evidence type="ECO:0000313" key="1">
    <source>
        <dbReference type="EMBL" id="SCF23486.1"/>
    </source>
</evidence>
<organism evidence="1 2">
    <name type="scientific">Micromonospora haikouensis</name>
    <dbReference type="NCBI Taxonomy" id="686309"/>
    <lineage>
        <taxon>Bacteria</taxon>
        <taxon>Bacillati</taxon>
        <taxon>Actinomycetota</taxon>
        <taxon>Actinomycetes</taxon>
        <taxon>Micromonosporales</taxon>
        <taxon>Micromonosporaceae</taxon>
        <taxon>Micromonospora</taxon>
    </lineage>
</organism>
<name>A0A1C4YS42_9ACTN</name>
<dbReference type="EMBL" id="FMCW01000072">
    <property type="protein sequence ID" value="SCF23486.1"/>
    <property type="molecule type" value="Genomic_DNA"/>
</dbReference>
<dbReference type="RefSeq" id="WP_091287264.1">
    <property type="nucleotide sequence ID" value="NZ_FMCW01000072.1"/>
</dbReference>
<dbReference type="AlphaFoldDB" id="A0A1C4YS42"/>
<dbReference type="Proteomes" id="UP000199375">
    <property type="component" value="Unassembled WGS sequence"/>
</dbReference>
<reference evidence="1 2" key="1">
    <citation type="submission" date="2016-06" db="EMBL/GenBank/DDBJ databases">
        <authorList>
            <person name="Kjaerup R.B."/>
            <person name="Dalgaard T.S."/>
            <person name="Juul-Madsen H.R."/>
        </authorList>
    </citation>
    <scope>NUCLEOTIDE SEQUENCE [LARGE SCALE GENOMIC DNA]</scope>
    <source>
        <strain evidence="1 2">DSM 45626</strain>
    </source>
</reference>
<evidence type="ECO:0000313" key="2">
    <source>
        <dbReference type="Proteomes" id="UP000199375"/>
    </source>
</evidence>
<gene>
    <name evidence="1" type="ORF">GA0070558_1724</name>
</gene>
<accession>A0A1C4YS42</accession>
<protein>
    <submittedName>
        <fullName evidence="1">Uncharacterized protein</fullName>
    </submittedName>
</protein>
<proteinExistence type="predicted"/>